<comment type="caution">
    <text evidence="1">The sequence shown here is derived from an EMBL/GenBank/DDBJ whole genome shotgun (WGS) entry which is preliminary data.</text>
</comment>
<evidence type="ECO:0000313" key="2">
    <source>
        <dbReference type="Proteomes" id="UP000315295"/>
    </source>
</evidence>
<dbReference type="AlphaFoldDB" id="A0A540L4D1"/>
<name>A0A540L4D1_MALBA</name>
<dbReference type="Proteomes" id="UP000315295">
    <property type="component" value="Unassembled WGS sequence"/>
</dbReference>
<protein>
    <submittedName>
        <fullName evidence="1">Uncharacterized protein</fullName>
    </submittedName>
</protein>
<evidence type="ECO:0000313" key="1">
    <source>
        <dbReference type="EMBL" id="TQD81209.1"/>
    </source>
</evidence>
<organism evidence="1 2">
    <name type="scientific">Malus baccata</name>
    <name type="common">Siberian crab apple</name>
    <name type="synonym">Pyrus baccata</name>
    <dbReference type="NCBI Taxonomy" id="106549"/>
    <lineage>
        <taxon>Eukaryota</taxon>
        <taxon>Viridiplantae</taxon>
        <taxon>Streptophyta</taxon>
        <taxon>Embryophyta</taxon>
        <taxon>Tracheophyta</taxon>
        <taxon>Spermatophyta</taxon>
        <taxon>Magnoliopsida</taxon>
        <taxon>eudicotyledons</taxon>
        <taxon>Gunneridae</taxon>
        <taxon>Pentapetalae</taxon>
        <taxon>rosids</taxon>
        <taxon>fabids</taxon>
        <taxon>Rosales</taxon>
        <taxon>Rosaceae</taxon>
        <taxon>Amygdaloideae</taxon>
        <taxon>Maleae</taxon>
        <taxon>Malus</taxon>
    </lineage>
</organism>
<proteinExistence type="predicted"/>
<accession>A0A540L4D1</accession>
<reference evidence="1 2" key="1">
    <citation type="journal article" date="2019" name="G3 (Bethesda)">
        <title>Sequencing of a Wild Apple (Malus baccata) Genome Unravels the Differences Between Cultivated and Wild Apple Species Regarding Disease Resistance and Cold Tolerance.</title>
        <authorList>
            <person name="Chen X."/>
        </authorList>
    </citation>
    <scope>NUCLEOTIDE SEQUENCE [LARGE SCALE GENOMIC DNA]</scope>
    <source>
        <strain evidence="2">cv. Shandingzi</strain>
        <tissue evidence="1">Leaves</tissue>
    </source>
</reference>
<dbReference type="EMBL" id="VIEB01000775">
    <property type="protein sequence ID" value="TQD81209.1"/>
    <property type="molecule type" value="Genomic_DNA"/>
</dbReference>
<keyword evidence="2" id="KW-1185">Reference proteome</keyword>
<sequence>MGESKPPACERFRPCGSKLPIYPRHREVITPNTTKILVCEVGRFRCWVVGATPQKDEIKAASEAAHRSVMKDTVKGTKGPYASQSLDLLFCLTV</sequence>
<gene>
    <name evidence="1" type="ORF">C1H46_033238</name>
</gene>